<sequence>MTDGFFEGGVVNFVQLRARDRLGRIGDNAERERDCGCGVAMVARDHDRADACRAALLNCADDLGADGVDHPDEANED</sequence>
<dbReference type="EMBL" id="VSSQ01143082">
    <property type="protein sequence ID" value="MPN63518.1"/>
    <property type="molecule type" value="Genomic_DNA"/>
</dbReference>
<evidence type="ECO:0000313" key="1">
    <source>
        <dbReference type="EMBL" id="MPN63518.1"/>
    </source>
</evidence>
<dbReference type="AlphaFoldDB" id="A0A645JIK8"/>
<comment type="caution">
    <text evidence="1">The sequence shown here is derived from an EMBL/GenBank/DDBJ whole genome shotgun (WGS) entry which is preliminary data.</text>
</comment>
<proteinExistence type="predicted"/>
<accession>A0A645JIK8</accession>
<gene>
    <name evidence="1" type="ORF">SDC9_211282</name>
</gene>
<reference evidence="1" key="1">
    <citation type="submission" date="2019-08" db="EMBL/GenBank/DDBJ databases">
        <authorList>
            <person name="Kucharzyk K."/>
            <person name="Murdoch R.W."/>
            <person name="Higgins S."/>
            <person name="Loffler F."/>
        </authorList>
    </citation>
    <scope>NUCLEOTIDE SEQUENCE</scope>
</reference>
<name>A0A645JIK8_9ZZZZ</name>
<protein>
    <submittedName>
        <fullName evidence="1">Uncharacterized protein</fullName>
    </submittedName>
</protein>
<organism evidence="1">
    <name type="scientific">bioreactor metagenome</name>
    <dbReference type="NCBI Taxonomy" id="1076179"/>
    <lineage>
        <taxon>unclassified sequences</taxon>
        <taxon>metagenomes</taxon>
        <taxon>ecological metagenomes</taxon>
    </lineage>
</organism>